<organism evidence="1 2">
    <name type="scientific">Novosphingobium pentaromativorans</name>
    <dbReference type="NCBI Taxonomy" id="205844"/>
    <lineage>
        <taxon>Bacteria</taxon>
        <taxon>Pseudomonadati</taxon>
        <taxon>Pseudomonadota</taxon>
        <taxon>Alphaproteobacteria</taxon>
        <taxon>Sphingomonadales</taxon>
        <taxon>Sphingomonadaceae</taxon>
        <taxon>Novosphingobium</taxon>
    </lineage>
</organism>
<protein>
    <recommendedName>
        <fullName evidence="3">DUF968 domain-containing protein</fullName>
    </recommendedName>
</protein>
<dbReference type="Proteomes" id="UP000249082">
    <property type="component" value="Unassembled WGS sequence"/>
</dbReference>
<dbReference type="AlphaFoldDB" id="A0A2W5QM52"/>
<name>A0A2W5QM52_9SPHN</name>
<evidence type="ECO:0000313" key="2">
    <source>
        <dbReference type="Proteomes" id="UP000249082"/>
    </source>
</evidence>
<proteinExistence type="predicted"/>
<dbReference type="Gene3D" id="3.30.50.20">
    <property type="entry name" value="prophage-derive protein ybcO"/>
    <property type="match status" value="1"/>
</dbReference>
<comment type="caution">
    <text evidence="1">The sequence shown here is derived from an EMBL/GenBank/DDBJ whole genome shotgun (WGS) entry which is preliminary data.</text>
</comment>
<dbReference type="Pfam" id="PF06147">
    <property type="entry name" value="DUF968"/>
    <property type="match status" value="1"/>
</dbReference>
<accession>A0A2W5QM52</accession>
<gene>
    <name evidence="1" type="ORF">DI555_06825</name>
</gene>
<evidence type="ECO:0008006" key="3">
    <source>
        <dbReference type="Google" id="ProtNLM"/>
    </source>
</evidence>
<dbReference type="EMBL" id="QFPX01000005">
    <property type="protein sequence ID" value="PZQ55733.1"/>
    <property type="molecule type" value="Genomic_DNA"/>
</dbReference>
<evidence type="ECO:0000313" key="1">
    <source>
        <dbReference type="EMBL" id="PZQ55733.1"/>
    </source>
</evidence>
<reference evidence="1 2" key="1">
    <citation type="submission" date="2017-08" db="EMBL/GenBank/DDBJ databases">
        <title>Infants hospitalized years apart are colonized by the same room-sourced microbial strains.</title>
        <authorList>
            <person name="Brooks B."/>
            <person name="Olm M.R."/>
            <person name="Firek B.A."/>
            <person name="Baker R."/>
            <person name="Thomas B.C."/>
            <person name="Morowitz M.J."/>
            <person name="Banfield J.F."/>
        </authorList>
    </citation>
    <scope>NUCLEOTIDE SEQUENCE [LARGE SCALE GENOMIC DNA]</scope>
    <source>
        <strain evidence="1">S2_005_002_R2_33</strain>
    </source>
</reference>
<sequence length="117" mass="13377">MALPRRIPKQRNRSERWRSQAHCKFVGSHECIVPGCQNRPIEVAHVRAGSDAGMGRKPSDWFTVSMCRDHHAEQHRIGEGPFERAHRIDLHALAAEFAAESPKAAQIRIEQQERRHG</sequence>
<dbReference type="InterPro" id="IPR010373">
    <property type="entry name" value="DUF968"/>
</dbReference>